<dbReference type="KEGG" id="lpav:PLANPX_5286"/>
<organism evidence="2 3">
    <name type="scientific">Lacipirellula parvula</name>
    <dbReference type="NCBI Taxonomy" id="2650471"/>
    <lineage>
        <taxon>Bacteria</taxon>
        <taxon>Pseudomonadati</taxon>
        <taxon>Planctomycetota</taxon>
        <taxon>Planctomycetia</taxon>
        <taxon>Pirellulales</taxon>
        <taxon>Lacipirellulaceae</taxon>
        <taxon>Lacipirellula</taxon>
    </lineage>
</organism>
<reference evidence="3" key="1">
    <citation type="submission" date="2019-10" db="EMBL/GenBank/DDBJ databases">
        <title>Lacipirellula parvula gen. nov., sp. nov., representing a lineage of planctomycetes widespread in freshwater anoxic habitats, and description of the family Lacipirellulaceae.</title>
        <authorList>
            <person name="Dedysh S.N."/>
            <person name="Kulichevskaya I.S."/>
            <person name="Beletsky A.V."/>
            <person name="Rakitin A.L."/>
            <person name="Mardanov A.V."/>
            <person name="Ivanova A.A."/>
            <person name="Saltykova V.X."/>
            <person name="Rijpstra W.I.C."/>
            <person name="Sinninghe Damste J.S."/>
            <person name="Ravin N.V."/>
        </authorList>
    </citation>
    <scope>NUCLEOTIDE SEQUENCE [LARGE SCALE GENOMIC DNA]</scope>
    <source>
        <strain evidence="3">PX69</strain>
    </source>
</reference>
<gene>
    <name evidence="2" type="ORF">PLANPX_5286</name>
</gene>
<evidence type="ECO:0000256" key="1">
    <source>
        <dbReference type="SAM" id="MobiDB-lite"/>
    </source>
</evidence>
<evidence type="ECO:0000313" key="3">
    <source>
        <dbReference type="Proteomes" id="UP000326837"/>
    </source>
</evidence>
<keyword evidence="3" id="KW-1185">Reference proteome</keyword>
<evidence type="ECO:0000313" key="2">
    <source>
        <dbReference type="EMBL" id="BBO35674.1"/>
    </source>
</evidence>
<name>A0A5K7XFN5_9BACT</name>
<dbReference type="RefSeq" id="WP_172992269.1">
    <property type="nucleotide sequence ID" value="NZ_AP021861.1"/>
</dbReference>
<dbReference type="EMBL" id="AP021861">
    <property type="protein sequence ID" value="BBO35674.1"/>
    <property type="molecule type" value="Genomic_DNA"/>
</dbReference>
<sequence length="54" mass="6473">MARDDKKNARLQRNGPTTDAEIEDPAKSKKVAERKVWAERRKLRLREKRLYPPR</sequence>
<dbReference type="Proteomes" id="UP000326837">
    <property type="component" value="Chromosome"/>
</dbReference>
<protein>
    <submittedName>
        <fullName evidence="2">Uncharacterized protein</fullName>
    </submittedName>
</protein>
<accession>A0A5K7XFN5</accession>
<feature type="region of interest" description="Disordered" evidence="1">
    <location>
        <begin position="1"/>
        <end position="33"/>
    </location>
</feature>
<dbReference type="AlphaFoldDB" id="A0A5K7XFN5"/>
<feature type="compositionally biased region" description="Basic and acidic residues" evidence="1">
    <location>
        <begin position="24"/>
        <end position="33"/>
    </location>
</feature>
<proteinExistence type="predicted"/>